<sequence length="726" mass="79646">MSEGDMTSTNLATDNESESQNDKSPPGHPGHPGHPAQLTPDDVWLRVASFIAHRRHDREDLTWRWDLARLAWACRDTYRAAAPLVWDTLCMPVKRRPWSKLASGIYANTSVGLDPSTVRMIDRETFRRQLAWTSNSVFPCVTKDLSATLDERIARVSEIDWVCPWVVIGNRVYLASVVENEVDGMGDRARASVQSLWGPDVDIEVVDGLVLVAAPTHWIRHIHVHHLDGTVDLPVAVPSWAEGAPFLLRLPRDRIQSIQFDTNSPHRPIALFNELLACYPNVTSVHTLLQNAIFEPMTEPVAFPDSLTEFVLHNGSIATGDDLVPFFYDRSTDADEGESAESRQDLFPTGMLPRPSSASPSTASADLTLDYEVPNGLCHAFRTPPFPIDLPQLRTLRIAVHVAQTLFFQYGDVSLPRLECLTLVCDEWMRMIVVQNGALLPSFPATPALRDWRIEPSKATGAMRRCAIRADDLATLLVAAPIERLVVPYVDFVGTINADGVSCCILVELDGTTALVRSVCTAFDLPQLRRATVRAATLDPDPPILPDTVTDVTVHCESGSGIANAGAGRWPRLAALPNLARLAWHDLSGPANVVPTGHFASLERLEVATSADAKIDLTHISAPLLTHVALDPWPTAHCRATGLARPIAPDAPIPKRAGPAREPEVVLTYRGNMRTWRGLRKLEGLQWLMVVLATEAGPSEVDALVAAIAAVTGGQDVEVEFERRVE</sequence>
<proteinExistence type="predicted"/>
<feature type="region of interest" description="Disordered" evidence="1">
    <location>
        <begin position="334"/>
        <end position="363"/>
    </location>
</feature>
<feature type="region of interest" description="Disordered" evidence="1">
    <location>
        <begin position="1"/>
        <end position="38"/>
    </location>
</feature>
<evidence type="ECO:0000256" key="1">
    <source>
        <dbReference type="SAM" id="MobiDB-lite"/>
    </source>
</evidence>
<protein>
    <submittedName>
        <fullName evidence="2">Uncharacterized protein</fullName>
    </submittedName>
</protein>
<reference evidence="3" key="2">
    <citation type="submission" date="2009-11" db="EMBL/GenBank/DDBJ databases">
        <title>The Genome Sequence of Allomyces macrogynus strain ATCC 38327.</title>
        <authorList>
            <consortium name="The Broad Institute Genome Sequencing Platform"/>
            <person name="Russ C."/>
            <person name="Cuomo C."/>
            <person name="Shea T."/>
            <person name="Young S.K."/>
            <person name="Zeng Q."/>
            <person name="Koehrsen M."/>
            <person name="Haas B."/>
            <person name="Borodovsky M."/>
            <person name="Guigo R."/>
            <person name="Alvarado L."/>
            <person name="Berlin A."/>
            <person name="Borenstein D."/>
            <person name="Chen Z."/>
            <person name="Engels R."/>
            <person name="Freedman E."/>
            <person name="Gellesch M."/>
            <person name="Goldberg J."/>
            <person name="Griggs A."/>
            <person name="Gujja S."/>
            <person name="Heiman D."/>
            <person name="Hepburn T."/>
            <person name="Howarth C."/>
            <person name="Jen D."/>
            <person name="Larson L."/>
            <person name="Lewis B."/>
            <person name="Mehta T."/>
            <person name="Park D."/>
            <person name="Pearson M."/>
            <person name="Roberts A."/>
            <person name="Saif S."/>
            <person name="Shenoy N."/>
            <person name="Sisk P."/>
            <person name="Stolte C."/>
            <person name="Sykes S."/>
            <person name="Walk T."/>
            <person name="White J."/>
            <person name="Yandava C."/>
            <person name="Burger G."/>
            <person name="Gray M.W."/>
            <person name="Holland P.W.H."/>
            <person name="King N."/>
            <person name="Lang F.B.F."/>
            <person name="Roger A.J."/>
            <person name="Ruiz-Trillo I."/>
            <person name="Lander E."/>
            <person name="Nusbaum C."/>
        </authorList>
    </citation>
    <scope>NUCLEOTIDE SEQUENCE [LARGE SCALE GENOMIC DNA]</scope>
    <source>
        <strain evidence="3">ATCC 38327</strain>
    </source>
</reference>
<dbReference type="EMBL" id="GG745343">
    <property type="protein sequence ID" value="KNE63814.1"/>
    <property type="molecule type" value="Genomic_DNA"/>
</dbReference>
<dbReference type="AlphaFoldDB" id="A0A0L0SN65"/>
<evidence type="ECO:0000313" key="2">
    <source>
        <dbReference type="EMBL" id="KNE63814.1"/>
    </source>
</evidence>
<keyword evidence="3" id="KW-1185">Reference proteome</keyword>
<dbReference type="VEuPathDB" id="FungiDB:AMAG_08884"/>
<dbReference type="Proteomes" id="UP000054350">
    <property type="component" value="Unassembled WGS sequence"/>
</dbReference>
<dbReference type="OrthoDB" id="5552903at2759"/>
<evidence type="ECO:0000313" key="3">
    <source>
        <dbReference type="Proteomes" id="UP000054350"/>
    </source>
</evidence>
<organism evidence="2 3">
    <name type="scientific">Allomyces macrogynus (strain ATCC 38327)</name>
    <name type="common">Allomyces javanicus var. macrogynus</name>
    <dbReference type="NCBI Taxonomy" id="578462"/>
    <lineage>
        <taxon>Eukaryota</taxon>
        <taxon>Fungi</taxon>
        <taxon>Fungi incertae sedis</taxon>
        <taxon>Blastocladiomycota</taxon>
        <taxon>Blastocladiomycetes</taxon>
        <taxon>Blastocladiales</taxon>
        <taxon>Blastocladiaceae</taxon>
        <taxon>Allomyces</taxon>
    </lineage>
</organism>
<feature type="compositionally biased region" description="Low complexity" evidence="1">
    <location>
        <begin position="353"/>
        <end position="363"/>
    </location>
</feature>
<name>A0A0L0SN65_ALLM3</name>
<gene>
    <name evidence="2" type="ORF">AMAG_08884</name>
</gene>
<reference evidence="2 3" key="1">
    <citation type="submission" date="2009-11" db="EMBL/GenBank/DDBJ databases">
        <title>Annotation of Allomyces macrogynus ATCC 38327.</title>
        <authorList>
            <consortium name="The Broad Institute Genome Sequencing Platform"/>
            <person name="Russ C."/>
            <person name="Cuomo C."/>
            <person name="Burger G."/>
            <person name="Gray M.W."/>
            <person name="Holland P.W.H."/>
            <person name="King N."/>
            <person name="Lang F.B.F."/>
            <person name="Roger A.J."/>
            <person name="Ruiz-Trillo I."/>
            <person name="Young S.K."/>
            <person name="Zeng Q."/>
            <person name="Gargeya S."/>
            <person name="Fitzgerald M."/>
            <person name="Haas B."/>
            <person name="Abouelleil A."/>
            <person name="Alvarado L."/>
            <person name="Arachchi H.M."/>
            <person name="Berlin A."/>
            <person name="Chapman S.B."/>
            <person name="Gearin G."/>
            <person name="Goldberg J."/>
            <person name="Griggs A."/>
            <person name="Gujja S."/>
            <person name="Hansen M."/>
            <person name="Heiman D."/>
            <person name="Howarth C."/>
            <person name="Larimer J."/>
            <person name="Lui A."/>
            <person name="MacDonald P.J.P."/>
            <person name="McCowen C."/>
            <person name="Montmayeur A."/>
            <person name="Murphy C."/>
            <person name="Neiman D."/>
            <person name="Pearson M."/>
            <person name="Priest M."/>
            <person name="Roberts A."/>
            <person name="Saif S."/>
            <person name="Shea T."/>
            <person name="Sisk P."/>
            <person name="Stolte C."/>
            <person name="Sykes S."/>
            <person name="Wortman J."/>
            <person name="Nusbaum C."/>
            <person name="Birren B."/>
        </authorList>
    </citation>
    <scope>NUCLEOTIDE SEQUENCE [LARGE SCALE GENOMIC DNA]</scope>
    <source>
        <strain evidence="2 3">ATCC 38327</strain>
    </source>
</reference>
<feature type="compositionally biased region" description="Polar residues" evidence="1">
    <location>
        <begin position="1"/>
        <end position="14"/>
    </location>
</feature>
<accession>A0A0L0SN65</accession>